<evidence type="ECO:0000313" key="2">
    <source>
        <dbReference type="EMBL" id="TWU07711.1"/>
    </source>
</evidence>
<dbReference type="PANTHER" id="PTHR35400:SF3">
    <property type="entry name" value="SLL1072 PROTEIN"/>
    <property type="match status" value="1"/>
</dbReference>
<dbReference type="AlphaFoldDB" id="A0A5C6B8E6"/>
<dbReference type="Proteomes" id="UP000320176">
    <property type="component" value="Unassembled WGS sequence"/>
</dbReference>
<dbReference type="InterPro" id="IPR012296">
    <property type="entry name" value="Nuclease_put_TT1808"/>
</dbReference>
<dbReference type="Gene3D" id="3.90.1570.10">
    <property type="entry name" value="tt1808, chain A"/>
    <property type="match status" value="1"/>
</dbReference>
<dbReference type="InterPro" id="IPR011335">
    <property type="entry name" value="Restrct_endonuc-II-like"/>
</dbReference>
<comment type="caution">
    <text evidence="2">The sequence shown here is derived from an EMBL/GenBank/DDBJ whole genome shotgun (WGS) entry which is preliminary data.</text>
</comment>
<dbReference type="PANTHER" id="PTHR35400">
    <property type="entry name" value="SLR1083 PROTEIN"/>
    <property type="match status" value="1"/>
</dbReference>
<dbReference type="OrthoDB" id="269716at2"/>
<sequence>MATELDSLTEKPEVQVRPQLRNGDRMTQAEFLRRYQSMPHVSHAELIEGRVYMPSPVSADRHGEPHFDFITWLGIYRVMTPGVVGGDNSTLQMDVDNAPQPDGYLRLTQQAGGQSRLVDGYIQGAPELIVEIAASTVSYDLHEKLNAYRRNGVKEYVVWRTEDSAIDWFILVEGRFDRHPASDDGIYRSEVFPGLWLDSTAVLNGDMARVLQVLQQGLADPSHQEFVATLAAQQ</sequence>
<dbReference type="EMBL" id="SJPN01000001">
    <property type="protein sequence ID" value="TWU07711.1"/>
    <property type="molecule type" value="Genomic_DNA"/>
</dbReference>
<name>A0A5C6B8E6_9BACT</name>
<proteinExistence type="predicted"/>
<dbReference type="SUPFAM" id="SSF52980">
    <property type="entry name" value="Restriction endonuclease-like"/>
    <property type="match status" value="1"/>
</dbReference>
<dbReference type="CDD" id="cd06260">
    <property type="entry name" value="DUF820-like"/>
    <property type="match status" value="1"/>
</dbReference>
<protein>
    <recommendedName>
        <fullName evidence="1">Putative restriction endonuclease domain-containing protein</fullName>
    </recommendedName>
</protein>
<accession>A0A5C6B8E6</accession>
<gene>
    <name evidence="2" type="ORF">Pla52n_02840</name>
</gene>
<organism evidence="2 3">
    <name type="scientific">Stieleria varia</name>
    <dbReference type="NCBI Taxonomy" id="2528005"/>
    <lineage>
        <taxon>Bacteria</taxon>
        <taxon>Pseudomonadati</taxon>
        <taxon>Planctomycetota</taxon>
        <taxon>Planctomycetia</taxon>
        <taxon>Pirellulales</taxon>
        <taxon>Pirellulaceae</taxon>
        <taxon>Stieleria</taxon>
    </lineage>
</organism>
<keyword evidence="3" id="KW-1185">Reference proteome</keyword>
<dbReference type="Pfam" id="PF05685">
    <property type="entry name" value="Uma2"/>
    <property type="match status" value="1"/>
</dbReference>
<evidence type="ECO:0000259" key="1">
    <source>
        <dbReference type="Pfam" id="PF05685"/>
    </source>
</evidence>
<feature type="domain" description="Putative restriction endonuclease" evidence="1">
    <location>
        <begin position="30"/>
        <end position="198"/>
    </location>
</feature>
<dbReference type="RefSeq" id="WP_146517896.1">
    <property type="nucleotide sequence ID" value="NZ_CP151726.1"/>
</dbReference>
<dbReference type="InterPro" id="IPR008538">
    <property type="entry name" value="Uma2"/>
</dbReference>
<reference evidence="2 3" key="1">
    <citation type="submission" date="2019-02" db="EMBL/GenBank/DDBJ databases">
        <title>Deep-cultivation of Planctomycetes and their phenomic and genomic characterization uncovers novel biology.</title>
        <authorList>
            <person name="Wiegand S."/>
            <person name="Jogler M."/>
            <person name="Boedeker C."/>
            <person name="Pinto D."/>
            <person name="Vollmers J."/>
            <person name="Rivas-Marin E."/>
            <person name="Kohn T."/>
            <person name="Peeters S.H."/>
            <person name="Heuer A."/>
            <person name="Rast P."/>
            <person name="Oberbeckmann S."/>
            <person name="Bunk B."/>
            <person name="Jeske O."/>
            <person name="Meyerdierks A."/>
            <person name="Storesund J.E."/>
            <person name="Kallscheuer N."/>
            <person name="Luecker S."/>
            <person name="Lage O.M."/>
            <person name="Pohl T."/>
            <person name="Merkel B.J."/>
            <person name="Hornburger P."/>
            <person name="Mueller R.-W."/>
            <person name="Bruemmer F."/>
            <person name="Labrenz M."/>
            <person name="Spormann A.M."/>
            <person name="Op Den Camp H."/>
            <person name="Overmann J."/>
            <person name="Amann R."/>
            <person name="Jetten M.S.M."/>
            <person name="Mascher T."/>
            <person name="Medema M.H."/>
            <person name="Devos D.P."/>
            <person name="Kaster A.-K."/>
            <person name="Ovreas L."/>
            <person name="Rohde M."/>
            <person name="Galperin M.Y."/>
            <person name="Jogler C."/>
        </authorList>
    </citation>
    <scope>NUCLEOTIDE SEQUENCE [LARGE SCALE GENOMIC DNA]</scope>
    <source>
        <strain evidence="2 3">Pla52n</strain>
    </source>
</reference>
<evidence type="ECO:0000313" key="3">
    <source>
        <dbReference type="Proteomes" id="UP000320176"/>
    </source>
</evidence>